<dbReference type="InterPro" id="IPR002052">
    <property type="entry name" value="DNA_methylase_N6_adenine_CS"/>
</dbReference>
<feature type="domain" description="DNA methylase adenine-specific" evidence="8">
    <location>
        <begin position="171"/>
        <end position="478"/>
    </location>
</feature>
<dbReference type="NCBIfam" id="TIGR00497">
    <property type="entry name" value="hsdM"/>
    <property type="match status" value="1"/>
</dbReference>
<dbReference type="Gene3D" id="3.40.50.150">
    <property type="entry name" value="Vaccinia Virus protein VP39"/>
    <property type="match status" value="1"/>
</dbReference>
<dbReference type="RefSeq" id="WP_090792337.1">
    <property type="nucleotide sequence ID" value="NZ_FMYI01000001.1"/>
</dbReference>
<reference evidence="11" key="1">
    <citation type="submission" date="2016-09" db="EMBL/GenBank/DDBJ databases">
        <authorList>
            <person name="Varghese N."/>
            <person name="Submissions S."/>
        </authorList>
    </citation>
    <scope>NUCLEOTIDE SEQUENCE [LARGE SCALE GENOMIC DNA]</scope>
    <source>
        <strain evidence="11">S5</strain>
    </source>
</reference>
<dbReference type="PROSITE" id="PS00092">
    <property type="entry name" value="N6_MTASE"/>
    <property type="match status" value="1"/>
</dbReference>
<evidence type="ECO:0000256" key="5">
    <source>
        <dbReference type="ARBA" id="ARBA00022691"/>
    </source>
</evidence>
<comment type="similarity">
    <text evidence="1">Belongs to the N(4)/N(6)-methyltransferase family.</text>
</comment>
<dbReference type="InterPro" id="IPR029063">
    <property type="entry name" value="SAM-dependent_MTases_sf"/>
</dbReference>
<dbReference type="InterPro" id="IPR003356">
    <property type="entry name" value="DNA_methylase_A-5"/>
</dbReference>
<dbReference type="AlphaFoldDB" id="A0A1G6GPF3"/>
<dbReference type="SUPFAM" id="SSF53335">
    <property type="entry name" value="S-adenosyl-L-methionine-dependent methyltransferases"/>
    <property type="match status" value="1"/>
</dbReference>
<accession>A0A1G6GPF3</accession>
<evidence type="ECO:0000256" key="3">
    <source>
        <dbReference type="ARBA" id="ARBA00022603"/>
    </source>
</evidence>
<dbReference type="EMBL" id="FMYI01000001">
    <property type="protein sequence ID" value="SDB83821.1"/>
    <property type="molecule type" value="Genomic_DNA"/>
</dbReference>
<dbReference type="PANTHER" id="PTHR42933:SF1">
    <property type="entry name" value="SITE-SPECIFIC DNA-METHYLTRANSFERASE (ADENINE-SPECIFIC)"/>
    <property type="match status" value="1"/>
</dbReference>
<dbReference type="Pfam" id="PF02384">
    <property type="entry name" value="N6_Mtase"/>
    <property type="match status" value="1"/>
</dbReference>
<proteinExistence type="inferred from homology"/>
<evidence type="ECO:0000313" key="11">
    <source>
        <dbReference type="Proteomes" id="UP000242949"/>
    </source>
</evidence>
<evidence type="ECO:0000256" key="7">
    <source>
        <dbReference type="ARBA" id="ARBA00047942"/>
    </source>
</evidence>
<dbReference type="OrthoDB" id="9814572at2"/>
<dbReference type="EC" id="2.1.1.72" evidence="2"/>
<organism evidence="10 11">
    <name type="scientific">Pelagirhabdus alkalitolerans</name>
    <dbReference type="NCBI Taxonomy" id="1612202"/>
    <lineage>
        <taxon>Bacteria</taxon>
        <taxon>Bacillati</taxon>
        <taxon>Bacillota</taxon>
        <taxon>Bacilli</taxon>
        <taxon>Bacillales</taxon>
        <taxon>Bacillaceae</taxon>
        <taxon>Pelagirhabdus</taxon>
    </lineage>
</organism>
<dbReference type="PRINTS" id="PR00507">
    <property type="entry name" value="N12N6MTFRASE"/>
</dbReference>
<gene>
    <name evidence="10" type="ORF">SAMN05421734_101353</name>
</gene>
<dbReference type="GO" id="GO:0032259">
    <property type="term" value="P:methylation"/>
    <property type="evidence" value="ECO:0007669"/>
    <property type="project" value="UniProtKB-KW"/>
</dbReference>
<evidence type="ECO:0000256" key="6">
    <source>
        <dbReference type="ARBA" id="ARBA00022747"/>
    </source>
</evidence>
<dbReference type="InterPro" id="IPR051537">
    <property type="entry name" value="DNA_Adenine_Mtase"/>
</dbReference>
<keyword evidence="4" id="KW-0808">Transferase</keyword>
<dbReference type="GO" id="GO:0009307">
    <property type="term" value="P:DNA restriction-modification system"/>
    <property type="evidence" value="ECO:0007669"/>
    <property type="project" value="UniProtKB-KW"/>
</dbReference>
<protein>
    <recommendedName>
        <fullName evidence="2">site-specific DNA-methyltransferase (adenine-specific)</fullName>
        <ecNumber evidence="2">2.1.1.72</ecNumber>
    </recommendedName>
</protein>
<keyword evidence="6" id="KW-0680">Restriction system</keyword>
<dbReference type="InterPro" id="IPR004546">
    <property type="entry name" value="Restrct_endonuc_T1M"/>
</dbReference>
<dbReference type="GO" id="GO:0008170">
    <property type="term" value="F:N-methyltransferase activity"/>
    <property type="evidence" value="ECO:0007669"/>
    <property type="project" value="InterPro"/>
</dbReference>
<evidence type="ECO:0000313" key="10">
    <source>
        <dbReference type="EMBL" id="SDB83821.1"/>
    </source>
</evidence>
<keyword evidence="5" id="KW-0949">S-adenosyl-L-methionine</keyword>
<dbReference type="Pfam" id="PF12161">
    <property type="entry name" value="HsdM_N"/>
    <property type="match status" value="1"/>
</dbReference>
<sequence length="531" mass="60553">MGAELNQKLFSAADNLRSKMDASEYKNYLLGLIFYKYLSDKLLVQVVELADESLDTYATQEKQTELYQELLNDEDTKDDLIATLVDTLGYDIEPAYLFNVLADQAKQNIFQLNDLSNAFIQLSSKYKLFSGLFDDVDLQSKKLGSDDQQRNVTITEVLKKLDDVNVVGYEGDVIGDAYEYLIGQFASEAGKKAGEFYTPHMISDMMAQLVAIGQEDKKWFSVFDPTMGSGSLMLNVRHYLNHPEKVKYHGQELNTTTFNLAKMNLILHGVDNEDMNVRNADTLNRDWPTDEPYTFDSVVMNPPYSAKWSADKGFLDDSRFNRYGKLAPKSKADFAFVLHGYYHLKETGTMAIVLPHGILFRGAAEGTIRQKLLEDGSIYAVIGMPSNLFFGTSIPTTVIVLKKNRTDRDVLFIDASNEFVKGKNQNKLTEENIDKVIETYNKRENVDKYAHLATFEEIKENDYNLNIPRYVDTFEEEEPVDMKAVGTEMKEIQEKKQVLQKRLLEDISSLQYSEEDADWIQGALEVFGYDK</sequence>
<evidence type="ECO:0000256" key="1">
    <source>
        <dbReference type="ARBA" id="ARBA00006594"/>
    </source>
</evidence>
<evidence type="ECO:0000256" key="2">
    <source>
        <dbReference type="ARBA" id="ARBA00011900"/>
    </source>
</evidence>
<dbReference type="GO" id="GO:0003677">
    <property type="term" value="F:DNA binding"/>
    <property type="evidence" value="ECO:0007669"/>
    <property type="project" value="InterPro"/>
</dbReference>
<keyword evidence="11" id="KW-1185">Reference proteome</keyword>
<dbReference type="InterPro" id="IPR022749">
    <property type="entry name" value="D12N6_MeTrfase_N"/>
</dbReference>
<dbReference type="Proteomes" id="UP000242949">
    <property type="component" value="Unassembled WGS sequence"/>
</dbReference>
<evidence type="ECO:0000259" key="8">
    <source>
        <dbReference type="Pfam" id="PF02384"/>
    </source>
</evidence>
<name>A0A1G6GPF3_9BACI</name>
<dbReference type="STRING" id="1612202.SAMN05421734_101353"/>
<comment type="catalytic activity">
    <reaction evidence="7">
        <text>a 2'-deoxyadenosine in DNA + S-adenosyl-L-methionine = an N(6)-methyl-2'-deoxyadenosine in DNA + S-adenosyl-L-homocysteine + H(+)</text>
        <dbReference type="Rhea" id="RHEA:15197"/>
        <dbReference type="Rhea" id="RHEA-COMP:12418"/>
        <dbReference type="Rhea" id="RHEA-COMP:12419"/>
        <dbReference type="ChEBI" id="CHEBI:15378"/>
        <dbReference type="ChEBI" id="CHEBI:57856"/>
        <dbReference type="ChEBI" id="CHEBI:59789"/>
        <dbReference type="ChEBI" id="CHEBI:90615"/>
        <dbReference type="ChEBI" id="CHEBI:90616"/>
        <dbReference type="EC" id="2.1.1.72"/>
    </reaction>
</comment>
<dbReference type="InterPro" id="IPR038333">
    <property type="entry name" value="T1MK-like_N_sf"/>
</dbReference>
<dbReference type="Gene3D" id="1.20.1260.30">
    <property type="match status" value="1"/>
</dbReference>
<evidence type="ECO:0000259" key="9">
    <source>
        <dbReference type="Pfam" id="PF12161"/>
    </source>
</evidence>
<keyword evidence="3" id="KW-0489">Methyltransferase</keyword>
<dbReference type="PANTHER" id="PTHR42933">
    <property type="entry name" value="SLR6095 PROTEIN"/>
    <property type="match status" value="1"/>
</dbReference>
<feature type="domain" description="N6 adenine-specific DNA methyltransferase N-terminal" evidence="9">
    <location>
        <begin position="5"/>
        <end position="161"/>
    </location>
</feature>
<dbReference type="GO" id="GO:0009007">
    <property type="term" value="F:site-specific DNA-methyltransferase (adenine-specific) activity"/>
    <property type="evidence" value="ECO:0007669"/>
    <property type="project" value="UniProtKB-EC"/>
</dbReference>
<evidence type="ECO:0000256" key="4">
    <source>
        <dbReference type="ARBA" id="ARBA00022679"/>
    </source>
</evidence>